<name>A0A7X3S6P3_9HYPH</name>
<evidence type="ECO:0000259" key="2">
    <source>
        <dbReference type="SMART" id="SM00287"/>
    </source>
</evidence>
<gene>
    <name evidence="3" type="ORF">GR183_04210</name>
</gene>
<reference evidence="3 4" key="1">
    <citation type="submission" date="2019-12" db="EMBL/GenBank/DDBJ databases">
        <authorList>
            <person name="Li M."/>
        </authorList>
    </citation>
    <scope>NUCLEOTIDE SEQUENCE [LARGE SCALE GENOMIC DNA]</scope>
    <source>
        <strain evidence="3 4">GBMRC 2046</strain>
    </source>
</reference>
<keyword evidence="4" id="KW-1185">Reference proteome</keyword>
<dbReference type="InterPro" id="IPR003646">
    <property type="entry name" value="SH3-like_bac-type"/>
</dbReference>
<sequence>MRGFIKAIVFPAFAALGVSHALAQANDIRTERVEFAPGATSATIESRIVGYETVDYVLGAQSGQYMNVSMATDNVQNYFNIIPPGEENVAIFNSSTASGGNQYEGQLPATGDYKIRVYMMRAAARRNETANYRLEMIIGAADRSSAPSPSPAPDYADGLKGGPDYWEVTGVASNDTLNMRAGPGTANRVIAQFPNRSILQNLGCEMHDGQRWCSVAAADRPDLRGWVAGRYLREASVRPPSPPQGGDEQAGKAQYMAVKGIPDKLNVHSEPSTRAPNVGAFYSGTVMRIIGCSNIDGRQWCEVQPMEAGSRRGFVVASYLEDAPAALRAGQGAFDATGKIPCAQFSGQPMGQCDFGVARGAGGSASVVVTRPDGTKRALFFENGRFLSADTSQADGYPETSAAKESDLNMIRVGNERYEVPDAVIFGG</sequence>
<protein>
    <submittedName>
        <fullName evidence="3">SH3 domain-containing protein</fullName>
    </submittedName>
</protein>
<evidence type="ECO:0000313" key="4">
    <source>
        <dbReference type="Proteomes" id="UP000433101"/>
    </source>
</evidence>
<dbReference type="RefSeq" id="WP_160774356.1">
    <property type="nucleotide sequence ID" value="NZ_WUMV01000002.1"/>
</dbReference>
<dbReference type="Proteomes" id="UP000433101">
    <property type="component" value="Unassembled WGS sequence"/>
</dbReference>
<feature type="domain" description="SH3b" evidence="2">
    <location>
        <begin position="253"/>
        <end position="324"/>
    </location>
</feature>
<feature type="signal peptide" evidence="1">
    <location>
        <begin position="1"/>
        <end position="23"/>
    </location>
</feature>
<feature type="chain" id="PRO_5030610375" evidence="1">
    <location>
        <begin position="24"/>
        <end position="428"/>
    </location>
</feature>
<dbReference type="Pfam" id="PF08239">
    <property type="entry name" value="SH3_3"/>
    <property type="match status" value="2"/>
</dbReference>
<evidence type="ECO:0000256" key="1">
    <source>
        <dbReference type="SAM" id="SignalP"/>
    </source>
</evidence>
<dbReference type="Gene3D" id="2.30.30.40">
    <property type="entry name" value="SH3 Domains"/>
    <property type="match status" value="2"/>
</dbReference>
<dbReference type="EMBL" id="WUMV01000002">
    <property type="protein sequence ID" value="MXN64097.1"/>
    <property type="molecule type" value="Genomic_DNA"/>
</dbReference>
<dbReference type="Gene3D" id="2.60.120.380">
    <property type="match status" value="1"/>
</dbReference>
<organism evidence="3 4">
    <name type="scientific">Stappia sediminis</name>
    <dbReference type="NCBI Taxonomy" id="2692190"/>
    <lineage>
        <taxon>Bacteria</taxon>
        <taxon>Pseudomonadati</taxon>
        <taxon>Pseudomonadota</taxon>
        <taxon>Alphaproteobacteria</taxon>
        <taxon>Hyphomicrobiales</taxon>
        <taxon>Stappiaceae</taxon>
        <taxon>Stappia</taxon>
    </lineage>
</organism>
<keyword evidence="1" id="KW-0732">Signal</keyword>
<feature type="domain" description="SH3b" evidence="2">
    <location>
        <begin position="167"/>
        <end position="235"/>
    </location>
</feature>
<dbReference type="SMART" id="SM00287">
    <property type="entry name" value="SH3b"/>
    <property type="match status" value="2"/>
</dbReference>
<proteinExistence type="predicted"/>
<accession>A0A7X3S6P3</accession>
<evidence type="ECO:0000313" key="3">
    <source>
        <dbReference type="EMBL" id="MXN64097.1"/>
    </source>
</evidence>
<dbReference type="AlphaFoldDB" id="A0A7X3S6P3"/>
<comment type="caution">
    <text evidence="3">The sequence shown here is derived from an EMBL/GenBank/DDBJ whole genome shotgun (WGS) entry which is preliminary data.</text>
</comment>